<feature type="transmembrane region" description="Helical" evidence="6">
    <location>
        <begin position="59"/>
        <end position="78"/>
    </location>
</feature>
<evidence type="ECO:0000313" key="9">
    <source>
        <dbReference type="Proteomes" id="UP000663843"/>
    </source>
</evidence>
<dbReference type="EMBL" id="CAJMWT010001962">
    <property type="protein sequence ID" value="CAE6427409.1"/>
    <property type="molecule type" value="Genomic_DNA"/>
</dbReference>
<sequence>MSRQVTNTSQLCPPRLFVNSMQSPGGVVTPDRSSSRSSSSFVPNTGSAARDYCTIERTLLSFSRLGLVLFVLSASLLLKARLPGPEDEGTEAGGPAALPLGTVFMVASILAIISGWLGYESDLKGLREERAFVGGYKFTEIVVVLVALLLFATCLLLLKADYEVS</sequence>
<keyword evidence="2 6" id="KW-0812">Transmembrane</keyword>
<dbReference type="InterPro" id="IPR052053">
    <property type="entry name" value="IM_YidH-like"/>
</dbReference>
<reference evidence="8" key="1">
    <citation type="submission" date="2021-01" db="EMBL/GenBank/DDBJ databases">
        <authorList>
            <person name="Kaushik A."/>
        </authorList>
    </citation>
    <scope>NUCLEOTIDE SEQUENCE</scope>
    <source>
        <strain evidence="8">AG2-2IIIB</strain>
    </source>
</reference>
<feature type="transmembrane region" description="Helical" evidence="6">
    <location>
        <begin position="98"/>
        <end position="117"/>
    </location>
</feature>
<evidence type="ECO:0000256" key="3">
    <source>
        <dbReference type="ARBA" id="ARBA00022989"/>
    </source>
</evidence>
<evidence type="ECO:0000256" key="6">
    <source>
        <dbReference type="SAM" id="Phobius"/>
    </source>
</evidence>
<dbReference type="AlphaFoldDB" id="A0A8H3AL93"/>
<dbReference type="Pfam" id="PF02656">
    <property type="entry name" value="DUF202"/>
    <property type="match status" value="1"/>
</dbReference>
<organism evidence="8 9">
    <name type="scientific">Rhizoctonia solani</name>
    <dbReference type="NCBI Taxonomy" id="456999"/>
    <lineage>
        <taxon>Eukaryota</taxon>
        <taxon>Fungi</taxon>
        <taxon>Dikarya</taxon>
        <taxon>Basidiomycota</taxon>
        <taxon>Agaricomycotina</taxon>
        <taxon>Agaricomycetes</taxon>
        <taxon>Cantharellales</taxon>
        <taxon>Ceratobasidiaceae</taxon>
        <taxon>Rhizoctonia</taxon>
    </lineage>
</organism>
<feature type="domain" description="DUF202" evidence="7">
    <location>
        <begin position="50"/>
        <end position="121"/>
    </location>
</feature>
<comment type="caution">
    <text evidence="8">The sequence shown here is derived from an EMBL/GenBank/DDBJ whole genome shotgun (WGS) entry which is preliminary data.</text>
</comment>
<evidence type="ECO:0000256" key="2">
    <source>
        <dbReference type="ARBA" id="ARBA00022692"/>
    </source>
</evidence>
<comment type="subcellular location">
    <subcellularLocation>
        <location evidence="1">Endomembrane system</location>
        <topology evidence="1">Multi-pass membrane protein</topology>
    </subcellularLocation>
</comment>
<proteinExistence type="predicted"/>
<dbReference type="PANTHER" id="PTHR34187">
    <property type="entry name" value="FGR18P"/>
    <property type="match status" value="1"/>
</dbReference>
<evidence type="ECO:0000313" key="8">
    <source>
        <dbReference type="EMBL" id="CAE6427409.1"/>
    </source>
</evidence>
<evidence type="ECO:0000259" key="7">
    <source>
        <dbReference type="Pfam" id="PF02656"/>
    </source>
</evidence>
<evidence type="ECO:0000256" key="1">
    <source>
        <dbReference type="ARBA" id="ARBA00004127"/>
    </source>
</evidence>
<name>A0A8H3AL93_9AGAM</name>
<feature type="region of interest" description="Disordered" evidence="5">
    <location>
        <begin position="15"/>
        <end position="46"/>
    </location>
</feature>
<protein>
    <recommendedName>
        <fullName evidence="7">DUF202 domain-containing protein</fullName>
    </recommendedName>
</protein>
<dbReference type="InterPro" id="IPR003807">
    <property type="entry name" value="DUF202"/>
</dbReference>
<dbReference type="GO" id="GO:0012505">
    <property type="term" value="C:endomembrane system"/>
    <property type="evidence" value="ECO:0007669"/>
    <property type="project" value="UniProtKB-SubCell"/>
</dbReference>
<dbReference type="PANTHER" id="PTHR34187:SF3">
    <property type="entry name" value="DUF DOMAIN PROTEIN (AFU_ORTHOLOGUE AFUA_6G11150)"/>
    <property type="match status" value="1"/>
</dbReference>
<gene>
    <name evidence="8" type="ORF">RDB_LOCUS59762</name>
</gene>
<evidence type="ECO:0000256" key="5">
    <source>
        <dbReference type="SAM" id="MobiDB-lite"/>
    </source>
</evidence>
<keyword evidence="3 6" id="KW-1133">Transmembrane helix</keyword>
<accession>A0A8H3AL93</accession>
<keyword evidence="4 6" id="KW-0472">Membrane</keyword>
<dbReference type="Proteomes" id="UP000663843">
    <property type="component" value="Unassembled WGS sequence"/>
</dbReference>
<feature type="transmembrane region" description="Helical" evidence="6">
    <location>
        <begin position="138"/>
        <end position="158"/>
    </location>
</feature>
<evidence type="ECO:0000256" key="4">
    <source>
        <dbReference type="ARBA" id="ARBA00023136"/>
    </source>
</evidence>